<dbReference type="EMBL" id="SOBK01000001">
    <property type="protein sequence ID" value="TDT91815.1"/>
    <property type="molecule type" value="Genomic_DNA"/>
</dbReference>
<evidence type="ECO:0000313" key="1">
    <source>
        <dbReference type="EMBL" id="AMK10822.1"/>
    </source>
</evidence>
<evidence type="ECO:0000313" key="3">
    <source>
        <dbReference type="Proteomes" id="UP000055611"/>
    </source>
</evidence>
<dbReference type="Proteomes" id="UP000055611">
    <property type="component" value="Chromosome"/>
</dbReference>
<evidence type="ECO:0000313" key="2">
    <source>
        <dbReference type="EMBL" id="TDT91815.1"/>
    </source>
</evidence>
<name>A0A126QLG9_9BACT</name>
<gene>
    <name evidence="1" type="ORF">AWY79_06740</name>
    <name evidence="2" type="ORF">EDC59_101217</name>
</gene>
<reference evidence="1 3" key="1">
    <citation type="journal article" date="2016" name="Front. Microbiol.">
        <title>Genome Sequence of the Piezophilic, Mesophilic Sulfate-Reducing Bacterium Desulfovibrio indicus J2T.</title>
        <authorList>
            <person name="Cao J."/>
            <person name="Maignien L."/>
            <person name="Shao Z."/>
            <person name="Alain K."/>
            <person name="Jebbar M."/>
        </authorList>
    </citation>
    <scope>NUCLEOTIDE SEQUENCE [LARGE SCALE GENOMIC DNA]</scope>
    <source>
        <strain evidence="1 3">J2</strain>
    </source>
</reference>
<proteinExistence type="predicted"/>
<dbReference type="Proteomes" id="UP000295506">
    <property type="component" value="Unassembled WGS sequence"/>
</dbReference>
<dbReference type="OrthoDB" id="5460264at2"/>
<dbReference type="AlphaFoldDB" id="A0A126QLG9"/>
<reference evidence="2 4" key="2">
    <citation type="submission" date="2019-03" db="EMBL/GenBank/DDBJ databases">
        <title>Genomic Encyclopedia of Type Strains, Phase IV (KMG-IV): sequencing the most valuable type-strain genomes for metagenomic binning, comparative biology and taxonomic classification.</title>
        <authorList>
            <person name="Goeker M."/>
        </authorList>
    </citation>
    <scope>NUCLEOTIDE SEQUENCE [LARGE SCALE GENOMIC DNA]</scope>
    <source>
        <strain evidence="2 4">DSM 101483</strain>
    </source>
</reference>
<sequence>MGLEVGWYLRFAKADRIEALVSLKGAPQVRHEAHIFPDWDFEITEFEDHARAVMTRREPLWNKEQP</sequence>
<protein>
    <submittedName>
        <fullName evidence="2">Uncharacterized protein</fullName>
    </submittedName>
</protein>
<evidence type="ECO:0000313" key="4">
    <source>
        <dbReference type="Proteomes" id="UP000295506"/>
    </source>
</evidence>
<keyword evidence="3" id="KW-1185">Reference proteome</keyword>
<dbReference type="RefSeq" id="WP_066801859.1">
    <property type="nucleotide sequence ID" value="NZ_CP014206.1"/>
</dbReference>
<dbReference type="KEGG" id="dej:AWY79_06740"/>
<organism evidence="2 4">
    <name type="scientific">Pseudodesulfovibrio indicus</name>
    <dbReference type="NCBI Taxonomy" id="1716143"/>
    <lineage>
        <taxon>Bacteria</taxon>
        <taxon>Pseudomonadati</taxon>
        <taxon>Thermodesulfobacteriota</taxon>
        <taxon>Desulfovibrionia</taxon>
        <taxon>Desulfovibrionales</taxon>
        <taxon>Desulfovibrionaceae</taxon>
    </lineage>
</organism>
<dbReference type="EMBL" id="CP014206">
    <property type="protein sequence ID" value="AMK10822.1"/>
    <property type="molecule type" value="Genomic_DNA"/>
</dbReference>
<accession>A0A126QLG9</accession>